<gene>
    <name evidence="5" type="ORF">IF651_12100</name>
</gene>
<dbReference type="Gene3D" id="1.10.357.140">
    <property type="entry name" value="UbiA prenyltransferase"/>
    <property type="match status" value="1"/>
</dbReference>
<name>A0A927J0W8_9MICO</name>
<organism evidence="5 6">
    <name type="scientific">Cellulosimicrobium arenosum</name>
    <dbReference type="NCBI Taxonomy" id="2708133"/>
    <lineage>
        <taxon>Bacteria</taxon>
        <taxon>Bacillati</taxon>
        <taxon>Actinomycetota</taxon>
        <taxon>Actinomycetes</taxon>
        <taxon>Micrococcales</taxon>
        <taxon>Promicromonosporaceae</taxon>
        <taxon>Cellulosimicrobium</taxon>
    </lineage>
</organism>
<evidence type="ECO:0000256" key="1">
    <source>
        <dbReference type="ARBA" id="ARBA00004141"/>
    </source>
</evidence>
<evidence type="ECO:0000313" key="6">
    <source>
        <dbReference type="Proteomes" id="UP000610846"/>
    </source>
</evidence>
<dbReference type="InterPro" id="IPR000537">
    <property type="entry name" value="UbiA_prenyltransferase"/>
</dbReference>
<comment type="caution">
    <text evidence="5">The sequence shown here is derived from an EMBL/GenBank/DDBJ whole genome shotgun (WGS) entry which is preliminary data.</text>
</comment>
<keyword evidence="4" id="KW-0472">Membrane</keyword>
<keyword evidence="3" id="KW-1133">Transmembrane helix</keyword>
<dbReference type="AlphaFoldDB" id="A0A927J0W8"/>
<dbReference type="GO" id="GO:0016020">
    <property type="term" value="C:membrane"/>
    <property type="evidence" value="ECO:0007669"/>
    <property type="project" value="UniProtKB-SubCell"/>
</dbReference>
<dbReference type="InterPro" id="IPR050475">
    <property type="entry name" value="Prenyltransferase_related"/>
</dbReference>
<dbReference type="CDD" id="cd13964">
    <property type="entry name" value="PT_UbiA_1"/>
    <property type="match status" value="1"/>
</dbReference>
<reference evidence="5" key="1">
    <citation type="journal article" date="2018" name="Curr. Microbiol.">
        <title>Cellulosimicrobium arenosum sp. nov., Isolated from Marine Sediment Sand.</title>
        <authorList>
            <person name="Oh M."/>
            <person name="Kim J.H."/>
            <person name="Yoon J.H."/>
            <person name="Schumann P."/>
            <person name="Kim W."/>
        </authorList>
    </citation>
    <scope>NUCLEOTIDE SEQUENCE</scope>
    <source>
        <strain evidence="5">KCTC 49039</strain>
    </source>
</reference>
<dbReference type="EMBL" id="JACYHB010000009">
    <property type="protein sequence ID" value="MBD8079798.1"/>
    <property type="molecule type" value="Genomic_DNA"/>
</dbReference>
<sequence>MRDHLDLVRAPAVLSVVGDTLAGAAAAGHRPTPRRALLPLASACLYAGGMALNDYADRHLDALERPERPIPSGRVTPRRALAVATGLTAGGIALAVAGGGRRALPVVLPLAASVWTYDTVAKESPAGPLVMAACRGLDVLLGAGVGHLRAAAPAAATLAVHTAGVTVLSRGEVHGTTAPVATTVAAGTLAVAGSVVLGAVRAASGARTLGEGPGLRRARLAVSVAATAAYAATCLPRQVDAAQAPTADHARTATRSGIRAMLPLQAAWAARGGHLPSVAVLAGVEVAGRFVRRASRRPGRVEMSET</sequence>
<dbReference type="PANTHER" id="PTHR42723:SF1">
    <property type="entry name" value="CHLOROPHYLL SYNTHASE, CHLOROPLASTIC"/>
    <property type="match status" value="1"/>
</dbReference>
<dbReference type="Proteomes" id="UP000610846">
    <property type="component" value="Unassembled WGS sequence"/>
</dbReference>
<dbReference type="NCBIfam" id="NF045897">
    <property type="entry name" value="SCO3242_trans"/>
    <property type="match status" value="1"/>
</dbReference>
<evidence type="ECO:0000256" key="4">
    <source>
        <dbReference type="ARBA" id="ARBA00023136"/>
    </source>
</evidence>
<evidence type="ECO:0000256" key="3">
    <source>
        <dbReference type="ARBA" id="ARBA00022989"/>
    </source>
</evidence>
<dbReference type="InterPro" id="IPR044878">
    <property type="entry name" value="UbiA_sf"/>
</dbReference>
<dbReference type="GO" id="GO:0016765">
    <property type="term" value="F:transferase activity, transferring alkyl or aryl (other than methyl) groups"/>
    <property type="evidence" value="ECO:0007669"/>
    <property type="project" value="InterPro"/>
</dbReference>
<comment type="subcellular location">
    <subcellularLocation>
        <location evidence="1">Membrane</location>
        <topology evidence="1">Multi-pass membrane protein</topology>
    </subcellularLocation>
</comment>
<evidence type="ECO:0000256" key="2">
    <source>
        <dbReference type="ARBA" id="ARBA00022692"/>
    </source>
</evidence>
<dbReference type="Pfam" id="PF01040">
    <property type="entry name" value="UbiA"/>
    <property type="match status" value="1"/>
</dbReference>
<reference evidence="5" key="2">
    <citation type="submission" date="2020-09" db="EMBL/GenBank/DDBJ databases">
        <authorList>
            <person name="Yu Y."/>
        </authorList>
    </citation>
    <scope>NUCLEOTIDE SEQUENCE</scope>
    <source>
        <strain evidence="5">KCTC 49039</strain>
    </source>
</reference>
<protein>
    <submittedName>
        <fullName evidence="5">UbiA family prenyltransferase</fullName>
    </submittedName>
</protein>
<proteinExistence type="predicted"/>
<keyword evidence="6" id="KW-1185">Reference proteome</keyword>
<dbReference type="PANTHER" id="PTHR42723">
    <property type="entry name" value="CHLOROPHYLL SYNTHASE"/>
    <property type="match status" value="1"/>
</dbReference>
<evidence type="ECO:0000313" key="5">
    <source>
        <dbReference type="EMBL" id="MBD8079798.1"/>
    </source>
</evidence>
<accession>A0A927J0W8</accession>
<keyword evidence="2" id="KW-0812">Transmembrane</keyword>